<keyword evidence="6 13" id="KW-0418">Kinase</keyword>
<dbReference type="EMBL" id="JBHSBC010000010">
    <property type="protein sequence ID" value="MFC3980722.1"/>
    <property type="molecule type" value="Genomic_DNA"/>
</dbReference>
<proteinExistence type="predicted"/>
<dbReference type="EC" id="2.7.13.3" evidence="2"/>
<dbReference type="SUPFAM" id="SSF55874">
    <property type="entry name" value="ATPase domain of HSP90 chaperone/DNA topoisomerase II/histidine kinase"/>
    <property type="match status" value="1"/>
</dbReference>
<dbReference type="Gene3D" id="1.20.5.1930">
    <property type="match status" value="1"/>
</dbReference>
<evidence type="ECO:0000259" key="11">
    <source>
        <dbReference type="Pfam" id="PF02518"/>
    </source>
</evidence>
<evidence type="ECO:0000313" key="13">
    <source>
        <dbReference type="EMBL" id="MFC3980722.1"/>
    </source>
</evidence>
<keyword evidence="10" id="KW-0472">Membrane</keyword>
<dbReference type="CDD" id="cd16917">
    <property type="entry name" value="HATPase_UhpB-NarQ-NarX-like"/>
    <property type="match status" value="1"/>
</dbReference>
<feature type="transmembrane region" description="Helical" evidence="10">
    <location>
        <begin position="16"/>
        <end position="35"/>
    </location>
</feature>
<keyword evidence="4" id="KW-0808">Transferase</keyword>
<evidence type="ECO:0000256" key="8">
    <source>
        <dbReference type="ARBA" id="ARBA00023012"/>
    </source>
</evidence>
<dbReference type="InterPro" id="IPR003594">
    <property type="entry name" value="HATPase_dom"/>
</dbReference>
<sequence length="430" mass="45145">MADVRPGPARTTWDRATRAGGLVCALASAVAVVWGELGDTWLPVDVAGGVVACAALWLARRRPATMALVAVAISVPAASASVAAGVATLMAALYRRSAVAVSVGAAWTAATLTRFWIRPPGLAPYPVWALVAVLFGVALTGWGMLARARRQLVLSLVERARRAEEEQRRRAEQARHAERLVIAREMHDVLAHRLSLLALHAGALEFNAKADPAEVVEAASVVRANAHQALQELRQVISVLREAPVLAELDLRSLVEEVRRAGARVESHDGGIRLPDLPGATARAAYRIVQEGLTNALKHAPGRPVALRLDGAPGRGLTVEVRNPVEASDPTEGPFPGFHDERSLPGEDAFPGFPGSSRFPGFPGSPGSSGFPGSPGSPRFPGSPGSPGSPGEGAGLAGVRERAELAGGRVEHAGVEGEEFHLTVWLPWPA</sequence>
<keyword evidence="14" id="KW-1185">Reference proteome</keyword>
<evidence type="ECO:0000256" key="4">
    <source>
        <dbReference type="ARBA" id="ARBA00022679"/>
    </source>
</evidence>
<evidence type="ECO:0000256" key="1">
    <source>
        <dbReference type="ARBA" id="ARBA00000085"/>
    </source>
</evidence>
<organism evidence="13 14">
    <name type="scientific">Streptosporangium jomthongense</name>
    <dbReference type="NCBI Taxonomy" id="1193683"/>
    <lineage>
        <taxon>Bacteria</taxon>
        <taxon>Bacillati</taxon>
        <taxon>Actinomycetota</taxon>
        <taxon>Actinomycetes</taxon>
        <taxon>Streptosporangiales</taxon>
        <taxon>Streptosporangiaceae</taxon>
        <taxon>Streptosporangium</taxon>
    </lineage>
</organism>
<evidence type="ECO:0000256" key="7">
    <source>
        <dbReference type="ARBA" id="ARBA00022840"/>
    </source>
</evidence>
<feature type="domain" description="Signal transduction histidine kinase subgroup 3 dimerisation and phosphoacceptor" evidence="12">
    <location>
        <begin position="178"/>
        <end position="243"/>
    </location>
</feature>
<keyword evidence="7" id="KW-0067">ATP-binding</keyword>
<evidence type="ECO:0000256" key="10">
    <source>
        <dbReference type="SAM" id="Phobius"/>
    </source>
</evidence>
<reference evidence="14" key="1">
    <citation type="journal article" date="2019" name="Int. J. Syst. Evol. Microbiol.">
        <title>The Global Catalogue of Microorganisms (GCM) 10K type strain sequencing project: providing services to taxonomists for standard genome sequencing and annotation.</title>
        <authorList>
            <consortium name="The Broad Institute Genomics Platform"/>
            <consortium name="The Broad Institute Genome Sequencing Center for Infectious Disease"/>
            <person name="Wu L."/>
            <person name="Ma J."/>
        </authorList>
    </citation>
    <scope>NUCLEOTIDE SEQUENCE [LARGE SCALE GENOMIC DNA]</scope>
    <source>
        <strain evidence="14">TBRC 7912</strain>
    </source>
</reference>
<dbReference type="Gene3D" id="3.30.565.10">
    <property type="entry name" value="Histidine kinase-like ATPase, C-terminal domain"/>
    <property type="match status" value="1"/>
</dbReference>
<feature type="region of interest" description="Disordered" evidence="9">
    <location>
        <begin position="321"/>
        <end position="399"/>
    </location>
</feature>
<evidence type="ECO:0000259" key="12">
    <source>
        <dbReference type="Pfam" id="PF07730"/>
    </source>
</evidence>
<feature type="compositionally biased region" description="Low complexity" evidence="9">
    <location>
        <begin position="350"/>
        <end position="383"/>
    </location>
</feature>
<dbReference type="Pfam" id="PF02518">
    <property type="entry name" value="HATPase_c"/>
    <property type="match status" value="1"/>
</dbReference>
<gene>
    <name evidence="13" type="ORF">ACFOYY_11350</name>
</gene>
<dbReference type="InterPro" id="IPR036890">
    <property type="entry name" value="HATPase_C_sf"/>
</dbReference>
<keyword evidence="3" id="KW-0597">Phosphoprotein</keyword>
<dbReference type="PANTHER" id="PTHR24421">
    <property type="entry name" value="NITRATE/NITRITE SENSOR PROTEIN NARX-RELATED"/>
    <property type="match status" value="1"/>
</dbReference>
<feature type="domain" description="Histidine kinase/HSP90-like ATPase" evidence="11">
    <location>
        <begin position="283"/>
        <end position="427"/>
    </location>
</feature>
<evidence type="ECO:0000313" key="14">
    <source>
        <dbReference type="Proteomes" id="UP001595698"/>
    </source>
</evidence>
<comment type="caution">
    <text evidence="13">The sequence shown here is derived from an EMBL/GenBank/DDBJ whole genome shotgun (WGS) entry which is preliminary data.</text>
</comment>
<feature type="transmembrane region" description="Helical" evidence="10">
    <location>
        <begin position="125"/>
        <end position="145"/>
    </location>
</feature>
<evidence type="ECO:0000256" key="5">
    <source>
        <dbReference type="ARBA" id="ARBA00022741"/>
    </source>
</evidence>
<accession>A0ABV8F081</accession>
<dbReference type="InterPro" id="IPR050482">
    <property type="entry name" value="Sensor_HK_TwoCompSys"/>
</dbReference>
<feature type="transmembrane region" description="Helical" evidence="10">
    <location>
        <begin position="66"/>
        <end position="94"/>
    </location>
</feature>
<dbReference type="GO" id="GO:0016301">
    <property type="term" value="F:kinase activity"/>
    <property type="evidence" value="ECO:0007669"/>
    <property type="project" value="UniProtKB-KW"/>
</dbReference>
<dbReference type="PANTHER" id="PTHR24421:SF10">
    <property type="entry name" value="NITRATE_NITRITE SENSOR PROTEIN NARQ"/>
    <property type="match status" value="1"/>
</dbReference>
<keyword evidence="10" id="KW-1133">Transmembrane helix</keyword>
<dbReference type="RefSeq" id="WP_386189726.1">
    <property type="nucleotide sequence ID" value="NZ_JBHSBC010000010.1"/>
</dbReference>
<keyword evidence="10" id="KW-0812">Transmembrane</keyword>
<comment type="catalytic activity">
    <reaction evidence="1">
        <text>ATP + protein L-histidine = ADP + protein N-phospho-L-histidine.</text>
        <dbReference type="EC" id="2.7.13.3"/>
    </reaction>
</comment>
<name>A0ABV8F081_9ACTN</name>
<evidence type="ECO:0000256" key="9">
    <source>
        <dbReference type="SAM" id="MobiDB-lite"/>
    </source>
</evidence>
<evidence type="ECO:0000256" key="3">
    <source>
        <dbReference type="ARBA" id="ARBA00022553"/>
    </source>
</evidence>
<dbReference type="InterPro" id="IPR011712">
    <property type="entry name" value="Sig_transdc_His_kin_sub3_dim/P"/>
</dbReference>
<protein>
    <recommendedName>
        <fullName evidence="2">histidine kinase</fullName>
        <ecNumber evidence="2">2.7.13.3</ecNumber>
    </recommendedName>
</protein>
<dbReference type="Proteomes" id="UP001595698">
    <property type="component" value="Unassembled WGS sequence"/>
</dbReference>
<keyword evidence="8" id="KW-0902">Two-component regulatory system</keyword>
<feature type="transmembrane region" description="Helical" evidence="10">
    <location>
        <begin position="41"/>
        <end position="59"/>
    </location>
</feature>
<keyword evidence="5" id="KW-0547">Nucleotide-binding</keyword>
<evidence type="ECO:0000256" key="6">
    <source>
        <dbReference type="ARBA" id="ARBA00022777"/>
    </source>
</evidence>
<dbReference type="Pfam" id="PF07730">
    <property type="entry name" value="HisKA_3"/>
    <property type="match status" value="1"/>
</dbReference>
<evidence type="ECO:0000256" key="2">
    <source>
        <dbReference type="ARBA" id="ARBA00012438"/>
    </source>
</evidence>